<feature type="compositionally biased region" description="Low complexity" evidence="8">
    <location>
        <begin position="599"/>
        <end position="619"/>
    </location>
</feature>
<protein>
    <recommendedName>
        <fullName evidence="10">Major facilitator superfamily (MFS) profile domain-containing protein</fullName>
    </recommendedName>
</protein>
<dbReference type="PROSITE" id="PS00217">
    <property type="entry name" value="SUGAR_TRANSPORT_2"/>
    <property type="match status" value="1"/>
</dbReference>
<dbReference type="Gene3D" id="1.20.1250.20">
    <property type="entry name" value="MFS general substrate transporter like domains"/>
    <property type="match status" value="1"/>
</dbReference>
<feature type="transmembrane region" description="Helical" evidence="9">
    <location>
        <begin position="366"/>
        <end position="386"/>
    </location>
</feature>
<dbReference type="InterPro" id="IPR003663">
    <property type="entry name" value="Sugar/inositol_transpt"/>
</dbReference>
<feature type="domain" description="Major facilitator superfamily (MFS) profile" evidence="10">
    <location>
        <begin position="46"/>
        <end position="492"/>
    </location>
</feature>
<evidence type="ECO:0000313" key="11">
    <source>
        <dbReference type="EMBL" id="KIW35028.1"/>
    </source>
</evidence>
<feature type="transmembrane region" description="Helical" evidence="9">
    <location>
        <begin position="118"/>
        <end position="141"/>
    </location>
</feature>
<evidence type="ECO:0000256" key="7">
    <source>
        <dbReference type="RuleBase" id="RU003346"/>
    </source>
</evidence>
<dbReference type="OrthoDB" id="6612291at2759"/>
<reference evidence="11 12" key="1">
    <citation type="submission" date="2015-01" db="EMBL/GenBank/DDBJ databases">
        <title>The Genome Sequence of Cladophialophora immunda CBS83496.</title>
        <authorList>
            <consortium name="The Broad Institute Genomics Platform"/>
            <person name="Cuomo C."/>
            <person name="de Hoog S."/>
            <person name="Gorbushina A."/>
            <person name="Stielow B."/>
            <person name="Teixiera M."/>
            <person name="Abouelleil A."/>
            <person name="Chapman S.B."/>
            <person name="Priest M."/>
            <person name="Young S.K."/>
            <person name="Wortman J."/>
            <person name="Nusbaum C."/>
            <person name="Birren B."/>
        </authorList>
    </citation>
    <scope>NUCLEOTIDE SEQUENCE [LARGE SCALE GENOMIC DNA]</scope>
    <source>
        <strain evidence="11 12">CBS 83496</strain>
    </source>
</reference>
<proteinExistence type="inferred from homology"/>
<dbReference type="PANTHER" id="PTHR48022">
    <property type="entry name" value="PLASTIDIC GLUCOSE TRANSPORTER 4"/>
    <property type="match status" value="1"/>
</dbReference>
<evidence type="ECO:0000256" key="8">
    <source>
        <dbReference type="SAM" id="MobiDB-lite"/>
    </source>
</evidence>
<feature type="region of interest" description="Disordered" evidence="8">
    <location>
        <begin position="594"/>
        <end position="619"/>
    </location>
</feature>
<dbReference type="NCBIfam" id="TIGR00879">
    <property type="entry name" value="SP"/>
    <property type="match status" value="1"/>
</dbReference>
<accession>A0A0D2CVA2</accession>
<keyword evidence="4 9" id="KW-0812">Transmembrane</keyword>
<dbReference type="AlphaFoldDB" id="A0A0D2CVA2"/>
<dbReference type="HOGENOM" id="CLU_001265_11_5_1"/>
<feature type="transmembrane region" description="Helical" evidence="9">
    <location>
        <begin position="341"/>
        <end position="359"/>
    </location>
</feature>
<dbReference type="SUPFAM" id="SSF103473">
    <property type="entry name" value="MFS general substrate transporter"/>
    <property type="match status" value="1"/>
</dbReference>
<evidence type="ECO:0000313" key="12">
    <source>
        <dbReference type="Proteomes" id="UP000054466"/>
    </source>
</evidence>
<dbReference type="GO" id="GO:0016020">
    <property type="term" value="C:membrane"/>
    <property type="evidence" value="ECO:0007669"/>
    <property type="project" value="UniProtKB-SubCell"/>
</dbReference>
<dbReference type="VEuPathDB" id="FungiDB:PV07_01756"/>
<keyword evidence="12" id="KW-1185">Reference proteome</keyword>
<keyword evidence="6 9" id="KW-0472">Membrane</keyword>
<dbReference type="Pfam" id="PF00083">
    <property type="entry name" value="Sugar_tr"/>
    <property type="match status" value="1"/>
</dbReference>
<feature type="transmembrane region" description="Helical" evidence="9">
    <location>
        <begin position="147"/>
        <end position="169"/>
    </location>
</feature>
<dbReference type="InterPro" id="IPR036259">
    <property type="entry name" value="MFS_trans_sf"/>
</dbReference>
<dbReference type="InterPro" id="IPR050360">
    <property type="entry name" value="MFS_Sugar_Transporters"/>
</dbReference>
<dbReference type="EMBL" id="KN847040">
    <property type="protein sequence ID" value="KIW35028.1"/>
    <property type="molecule type" value="Genomic_DNA"/>
</dbReference>
<feature type="transmembrane region" description="Helical" evidence="9">
    <location>
        <begin position="398"/>
        <end position="423"/>
    </location>
</feature>
<evidence type="ECO:0000259" key="10">
    <source>
        <dbReference type="PROSITE" id="PS50850"/>
    </source>
</evidence>
<evidence type="ECO:0000256" key="5">
    <source>
        <dbReference type="ARBA" id="ARBA00022989"/>
    </source>
</evidence>
<evidence type="ECO:0000256" key="9">
    <source>
        <dbReference type="SAM" id="Phobius"/>
    </source>
</evidence>
<dbReference type="GO" id="GO:0005351">
    <property type="term" value="F:carbohydrate:proton symporter activity"/>
    <property type="evidence" value="ECO:0007669"/>
    <property type="project" value="TreeGrafter"/>
</dbReference>
<feature type="transmembrane region" description="Helical" evidence="9">
    <location>
        <begin position="220"/>
        <end position="241"/>
    </location>
</feature>
<comment type="similarity">
    <text evidence="2 7">Belongs to the major facilitator superfamily. Sugar transporter (TC 2.A.1.1) family.</text>
</comment>
<feature type="transmembrane region" description="Helical" evidence="9">
    <location>
        <begin position="181"/>
        <end position="200"/>
    </location>
</feature>
<dbReference type="FunFam" id="1.20.1250.20:FF:000078">
    <property type="entry name" value="MFS maltose transporter, putative"/>
    <property type="match status" value="1"/>
</dbReference>
<name>A0A0D2CVA2_9EURO</name>
<feature type="transmembrane region" description="Helical" evidence="9">
    <location>
        <begin position="435"/>
        <end position="458"/>
    </location>
</feature>
<evidence type="ECO:0000256" key="3">
    <source>
        <dbReference type="ARBA" id="ARBA00022448"/>
    </source>
</evidence>
<keyword evidence="5 9" id="KW-1133">Transmembrane helix</keyword>
<dbReference type="RefSeq" id="XP_016255244.1">
    <property type="nucleotide sequence ID" value="XM_016388316.1"/>
</dbReference>
<dbReference type="PROSITE" id="PS50850">
    <property type="entry name" value="MFS"/>
    <property type="match status" value="1"/>
</dbReference>
<feature type="transmembrane region" description="Helical" evidence="9">
    <location>
        <begin position="302"/>
        <end position="321"/>
    </location>
</feature>
<dbReference type="GeneID" id="27340950"/>
<comment type="subcellular location">
    <subcellularLocation>
        <location evidence="1">Membrane</location>
        <topology evidence="1">Multi-pass membrane protein</topology>
    </subcellularLocation>
</comment>
<keyword evidence="3 7" id="KW-0813">Transport</keyword>
<dbReference type="PANTHER" id="PTHR48022:SF41">
    <property type="entry name" value="MAJOR FACILITATOR SUPERFAMILY (MFS) PROFILE DOMAIN-CONTAINING PROTEIN"/>
    <property type="match status" value="1"/>
</dbReference>
<organism evidence="11 12">
    <name type="scientific">Cladophialophora immunda</name>
    <dbReference type="NCBI Taxonomy" id="569365"/>
    <lineage>
        <taxon>Eukaryota</taxon>
        <taxon>Fungi</taxon>
        <taxon>Dikarya</taxon>
        <taxon>Ascomycota</taxon>
        <taxon>Pezizomycotina</taxon>
        <taxon>Eurotiomycetes</taxon>
        <taxon>Chaetothyriomycetidae</taxon>
        <taxon>Chaetothyriales</taxon>
        <taxon>Herpotrichiellaceae</taxon>
        <taxon>Cladophialophora</taxon>
    </lineage>
</organism>
<evidence type="ECO:0000256" key="2">
    <source>
        <dbReference type="ARBA" id="ARBA00010992"/>
    </source>
</evidence>
<dbReference type="InterPro" id="IPR005829">
    <property type="entry name" value="Sugar_transporter_CS"/>
</dbReference>
<evidence type="ECO:0000256" key="1">
    <source>
        <dbReference type="ARBA" id="ARBA00004141"/>
    </source>
</evidence>
<sequence length="619" mass="67660">MEKQSCHEKFIEQGQPLMAEVEDATNHEHELKLLEAVRLYPKAVAWSVMMSTALVMDGYDLKLIGSLFAQPAFNEAYGELRTNGKYQISAPWQSGLNNGSNVGQIIGLMLSGYVVERIGFRFTMMIALSVVIPLIFIQFFASSLGVLAVGQVLIGIPLGMFQTVTCVYAMEVMPTCLRAYLTSYVNLCWLFGQLIASGVLRGTLQLSAPWAYRAPFAVQFFWPLPLLIGAFLAPESPWWLVRQRRIDEAKLSVKRLTSKTSVNFDLDKHVALIRATTEHERRLKDETHFATCFKSTDLRRTIIVIGCYCMQVISGSTLRAYATYFFQQAGLATNQAFNMSMVVYAIGIAGVVSSWFFMFRVGRRTLFLIGLSCLTVVYCIIGALGIAQASHPSPGQAWGIGALLLLSSYVANSTIGAVSYTLVSEMPSSLLRSKTVAIARGSYAVINIGANVITPYMLNSTAWNWQAQAGWFWGGACGLGLVFSYFVIPESKNRTVAELDLLAEVADAVAKVREGQAAGGGGAGGIGQELRALREEAETWSNRMKQASEDYTAACSKGIMSMALFTLDNENWTTLTADEKRRITRIHGLELKTTERDPAAGQVGSSGRAVVAAAPSTAE</sequence>
<evidence type="ECO:0000256" key="6">
    <source>
        <dbReference type="ARBA" id="ARBA00023136"/>
    </source>
</evidence>
<evidence type="ECO:0000256" key="4">
    <source>
        <dbReference type="ARBA" id="ARBA00022692"/>
    </source>
</evidence>
<dbReference type="InterPro" id="IPR020846">
    <property type="entry name" value="MFS_dom"/>
</dbReference>
<feature type="transmembrane region" description="Helical" evidence="9">
    <location>
        <begin position="470"/>
        <end position="488"/>
    </location>
</feature>
<gene>
    <name evidence="11" type="ORF">PV07_01756</name>
</gene>
<dbReference type="Proteomes" id="UP000054466">
    <property type="component" value="Unassembled WGS sequence"/>
</dbReference>
<dbReference type="InterPro" id="IPR005828">
    <property type="entry name" value="MFS_sugar_transport-like"/>
</dbReference>